<dbReference type="InterPro" id="IPR011006">
    <property type="entry name" value="CheY-like_superfamily"/>
</dbReference>
<sequence>MPEIRILLVDDHSLFRESLTRLLETSAVFQLVAHCATVSDALARLSTNEIDVILLDYDLGEDSGLHLLAELKQCSSRARVLMVTAGLSDEATLQVIEAGAAGIFLKQGNPEQLIAAIKLVASGGTWLDAAAVQSIISGQGAHSKQLNRTHSLTSRQSEVLRGILDGLANKEIAWKLNTSESSVKAVIQELFHKAGVRTRSQLVRIAIEKHSSDWLHPR</sequence>
<evidence type="ECO:0000256" key="2">
    <source>
        <dbReference type="ARBA" id="ARBA00023125"/>
    </source>
</evidence>
<evidence type="ECO:0000256" key="1">
    <source>
        <dbReference type="ARBA" id="ARBA00022553"/>
    </source>
</evidence>
<dbReference type="SMART" id="SM00448">
    <property type="entry name" value="REC"/>
    <property type="match status" value="1"/>
</dbReference>
<dbReference type="CDD" id="cd06170">
    <property type="entry name" value="LuxR_C_like"/>
    <property type="match status" value="1"/>
</dbReference>
<feature type="modified residue" description="4-aspartylphosphate" evidence="3">
    <location>
        <position position="56"/>
    </location>
</feature>
<dbReference type="PROSITE" id="PS50043">
    <property type="entry name" value="HTH_LUXR_2"/>
    <property type="match status" value="1"/>
</dbReference>
<reference evidence="6" key="2">
    <citation type="submission" date="2020-09" db="EMBL/GenBank/DDBJ databases">
        <authorList>
            <person name="Sun Q."/>
            <person name="Zhou Y."/>
        </authorList>
    </citation>
    <scope>NUCLEOTIDE SEQUENCE</scope>
    <source>
        <strain evidence="6">CGMCC 1.15447</strain>
    </source>
</reference>
<keyword evidence="2 6" id="KW-0238">DNA-binding</keyword>
<dbReference type="GO" id="GO:0000160">
    <property type="term" value="P:phosphorelay signal transduction system"/>
    <property type="evidence" value="ECO:0007669"/>
    <property type="project" value="InterPro"/>
</dbReference>
<dbReference type="SMART" id="SM00421">
    <property type="entry name" value="HTH_LUXR"/>
    <property type="match status" value="1"/>
</dbReference>
<dbReference type="SUPFAM" id="SSF46894">
    <property type="entry name" value="C-terminal effector domain of the bipartite response regulators"/>
    <property type="match status" value="1"/>
</dbReference>
<dbReference type="InterPro" id="IPR058245">
    <property type="entry name" value="NreC/VraR/RcsB-like_REC"/>
</dbReference>
<reference evidence="6" key="1">
    <citation type="journal article" date="2014" name="Int. J. Syst. Evol. Microbiol.">
        <title>Complete genome sequence of Corynebacterium casei LMG S-19264T (=DSM 44701T), isolated from a smear-ripened cheese.</title>
        <authorList>
            <consortium name="US DOE Joint Genome Institute (JGI-PGF)"/>
            <person name="Walter F."/>
            <person name="Albersmeier A."/>
            <person name="Kalinowski J."/>
            <person name="Ruckert C."/>
        </authorList>
    </citation>
    <scope>NUCLEOTIDE SEQUENCE</scope>
    <source>
        <strain evidence="6">CGMCC 1.15447</strain>
    </source>
</reference>
<feature type="domain" description="HTH luxR-type" evidence="4">
    <location>
        <begin position="145"/>
        <end position="210"/>
    </location>
</feature>
<keyword evidence="1 3" id="KW-0597">Phosphoprotein</keyword>
<accession>A0A916RYW7</accession>
<name>A0A916RYW7_9BACT</name>
<dbReference type="PANTHER" id="PTHR43214">
    <property type="entry name" value="TWO-COMPONENT RESPONSE REGULATOR"/>
    <property type="match status" value="1"/>
</dbReference>
<dbReference type="PROSITE" id="PS50110">
    <property type="entry name" value="RESPONSE_REGULATORY"/>
    <property type="match status" value="1"/>
</dbReference>
<dbReference type="InterPro" id="IPR039420">
    <property type="entry name" value="WalR-like"/>
</dbReference>
<dbReference type="Gene3D" id="3.40.50.2300">
    <property type="match status" value="1"/>
</dbReference>
<comment type="caution">
    <text evidence="6">The sequence shown here is derived from an EMBL/GenBank/DDBJ whole genome shotgun (WGS) entry which is preliminary data.</text>
</comment>
<evidence type="ECO:0000259" key="5">
    <source>
        <dbReference type="PROSITE" id="PS50110"/>
    </source>
</evidence>
<dbReference type="GO" id="GO:0003677">
    <property type="term" value="F:DNA binding"/>
    <property type="evidence" value="ECO:0007669"/>
    <property type="project" value="UniProtKB-KW"/>
</dbReference>
<dbReference type="InterPro" id="IPR000792">
    <property type="entry name" value="Tscrpt_reg_LuxR_C"/>
</dbReference>
<dbReference type="RefSeq" id="WP_188759688.1">
    <property type="nucleotide sequence ID" value="NZ_BMJB01000001.1"/>
</dbReference>
<evidence type="ECO:0000259" key="4">
    <source>
        <dbReference type="PROSITE" id="PS50043"/>
    </source>
</evidence>
<gene>
    <name evidence="6" type="ORF">GCM10011507_26460</name>
</gene>
<dbReference type="InterPro" id="IPR001789">
    <property type="entry name" value="Sig_transdc_resp-reg_receiver"/>
</dbReference>
<dbReference type="InterPro" id="IPR016032">
    <property type="entry name" value="Sig_transdc_resp-reg_C-effctor"/>
</dbReference>
<evidence type="ECO:0000313" key="6">
    <source>
        <dbReference type="EMBL" id="GGA73582.1"/>
    </source>
</evidence>
<dbReference type="Pfam" id="PF00196">
    <property type="entry name" value="GerE"/>
    <property type="match status" value="1"/>
</dbReference>
<dbReference type="PRINTS" id="PR00038">
    <property type="entry name" value="HTHLUXR"/>
</dbReference>
<dbReference type="Proteomes" id="UP000648801">
    <property type="component" value="Unassembled WGS sequence"/>
</dbReference>
<organism evidence="6 7">
    <name type="scientific">Edaphobacter acidisoli</name>
    <dbReference type="NCBI Taxonomy" id="2040573"/>
    <lineage>
        <taxon>Bacteria</taxon>
        <taxon>Pseudomonadati</taxon>
        <taxon>Acidobacteriota</taxon>
        <taxon>Terriglobia</taxon>
        <taxon>Terriglobales</taxon>
        <taxon>Acidobacteriaceae</taxon>
        <taxon>Edaphobacter</taxon>
    </lineage>
</organism>
<evidence type="ECO:0000313" key="7">
    <source>
        <dbReference type="Proteomes" id="UP000648801"/>
    </source>
</evidence>
<keyword evidence="7" id="KW-1185">Reference proteome</keyword>
<protein>
    <submittedName>
        <fullName evidence="6">DNA-binding response regulator</fullName>
    </submittedName>
</protein>
<feature type="domain" description="Response regulatory" evidence="5">
    <location>
        <begin position="5"/>
        <end position="121"/>
    </location>
</feature>
<dbReference type="CDD" id="cd17535">
    <property type="entry name" value="REC_NarL-like"/>
    <property type="match status" value="1"/>
</dbReference>
<evidence type="ECO:0000256" key="3">
    <source>
        <dbReference type="PROSITE-ProRule" id="PRU00169"/>
    </source>
</evidence>
<dbReference type="EMBL" id="BMJB01000001">
    <property type="protein sequence ID" value="GGA73582.1"/>
    <property type="molecule type" value="Genomic_DNA"/>
</dbReference>
<dbReference type="AlphaFoldDB" id="A0A916RYW7"/>
<dbReference type="GO" id="GO:0006355">
    <property type="term" value="P:regulation of DNA-templated transcription"/>
    <property type="evidence" value="ECO:0007669"/>
    <property type="project" value="InterPro"/>
</dbReference>
<dbReference type="SUPFAM" id="SSF52172">
    <property type="entry name" value="CheY-like"/>
    <property type="match status" value="1"/>
</dbReference>
<proteinExistence type="predicted"/>
<dbReference type="Pfam" id="PF00072">
    <property type="entry name" value="Response_reg"/>
    <property type="match status" value="1"/>
</dbReference>